<evidence type="ECO:0000313" key="2">
    <source>
        <dbReference type="Proteomes" id="UP001602245"/>
    </source>
</evidence>
<reference evidence="1 2" key="1">
    <citation type="submission" date="2024-10" db="EMBL/GenBank/DDBJ databases">
        <title>The Natural Products Discovery Center: Release of the First 8490 Sequenced Strains for Exploring Actinobacteria Biosynthetic Diversity.</title>
        <authorList>
            <person name="Kalkreuter E."/>
            <person name="Kautsar S.A."/>
            <person name="Yang D."/>
            <person name="Bader C.D."/>
            <person name="Teijaro C.N."/>
            <person name="Fluegel L."/>
            <person name="Davis C.M."/>
            <person name="Simpson J.R."/>
            <person name="Lauterbach L."/>
            <person name="Steele A.D."/>
            <person name="Gui C."/>
            <person name="Meng S."/>
            <person name="Li G."/>
            <person name="Viehrig K."/>
            <person name="Ye F."/>
            <person name="Su P."/>
            <person name="Kiefer A.F."/>
            <person name="Nichols A."/>
            <person name="Cepeda A.J."/>
            <person name="Yan W."/>
            <person name="Fan B."/>
            <person name="Jiang Y."/>
            <person name="Adhikari A."/>
            <person name="Zheng C.-J."/>
            <person name="Schuster L."/>
            <person name="Cowan T.M."/>
            <person name="Smanski M.J."/>
            <person name="Chevrette M.G."/>
            <person name="De Carvalho L.P.S."/>
            <person name="Shen B."/>
        </authorList>
    </citation>
    <scope>NUCLEOTIDE SEQUENCE [LARGE SCALE GENOMIC DNA]</scope>
    <source>
        <strain evidence="1 2">NPDC000087</strain>
    </source>
</reference>
<proteinExistence type="predicted"/>
<dbReference type="InterPro" id="IPR012545">
    <property type="entry name" value="DUF1697"/>
</dbReference>
<comment type="caution">
    <text evidence="1">The sequence shown here is derived from an EMBL/GenBank/DDBJ whole genome shotgun (WGS) entry which is preliminary data.</text>
</comment>
<dbReference type="PANTHER" id="PTHR36439">
    <property type="entry name" value="BLL4334 PROTEIN"/>
    <property type="match status" value="1"/>
</dbReference>
<dbReference type="PANTHER" id="PTHR36439:SF1">
    <property type="entry name" value="DUF1697 DOMAIN-CONTAINING PROTEIN"/>
    <property type="match status" value="1"/>
</dbReference>
<dbReference type="Gene3D" id="3.30.70.1280">
    <property type="entry name" value="SP0830-like domains"/>
    <property type="match status" value="1"/>
</dbReference>
<dbReference type="RefSeq" id="WP_020517156.1">
    <property type="nucleotide sequence ID" value="NZ_JBIAZU010000008.1"/>
</dbReference>
<accession>A0ABW6WVT8</accession>
<dbReference type="Gene3D" id="3.30.70.1260">
    <property type="entry name" value="bacterial protein sp0830 like"/>
    <property type="match status" value="1"/>
</dbReference>
<dbReference type="PIRSF" id="PIRSF008502">
    <property type="entry name" value="UCP008502"/>
    <property type="match status" value="1"/>
</dbReference>
<dbReference type="EMBL" id="JBIAZU010000008">
    <property type="protein sequence ID" value="MFF5296387.1"/>
    <property type="molecule type" value="Genomic_DNA"/>
</dbReference>
<dbReference type="Pfam" id="PF08002">
    <property type="entry name" value="DUF1697"/>
    <property type="match status" value="1"/>
</dbReference>
<protein>
    <submittedName>
        <fullName evidence="1">DUF1697 domain-containing protein</fullName>
    </submittedName>
</protein>
<keyword evidence="2" id="KW-1185">Reference proteome</keyword>
<sequence>MGGVKTFLILLRGINVGGKNKVPMAELKKCLEALGFSDVTTFIASGNVVLTSDRRTEEIAAQIEAALPKAFDLDSELIKVLVLTRDQLQAVVDDRPKGFGDEPDKYHNDAIFLMGIEAAEAMPVFNPREGVDRVWPGDGVVYSERLSAQRTKSRLSSMMTSPLYKSMTIRSWNTTVKLLEMLNAKGSRQES</sequence>
<dbReference type="Proteomes" id="UP001602245">
    <property type="component" value="Unassembled WGS sequence"/>
</dbReference>
<organism evidence="1 2">
    <name type="scientific">Paractinoplanes globisporus</name>
    <dbReference type="NCBI Taxonomy" id="113565"/>
    <lineage>
        <taxon>Bacteria</taxon>
        <taxon>Bacillati</taxon>
        <taxon>Actinomycetota</taxon>
        <taxon>Actinomycetes</taxon>
        <taxon>Micromonosporales</taxon>
        <taxon>Micromonosporaceae</taxon>
        <taxon>Paractinoplanes</taxon>
    </lineage>
</organism>
<evidence type="ECO:0000313" key="1">
    <source>
        <dbReference type="EMBL" id="MFF5296387.1"/>
    </source>
</evidence>
<name>A0ABW6WVT8_9ACTN</name>
<dbReference type="SUPFAM" id="SSF160379">
    <property type="entry name" value="SP0830-like"/>
    <property type="match status" value="1"/>
</dbReference>
<gene>
    <name evidence="1" type="ORF">ACFY35_43705</name>
</gene>